<sequence>MATSYLTLKYEIKTIRKEGGQLPGLRLASLDEPVKACNPQLGRAWAGQLNTFLFIFSQFSPPPKPKNPNYKSNLFPSHNSHFSLCISPALLSSERRHPTKFRRVTVAALTTGDRYSPLAEASKYQNN</sequence>
<evidence type="ECO:0000313" key="1">
    <source>
        <dbReference type="EMBL" id="EOY23143.1"/>
    </source>
</evidence>
<dbReference type="Proteomes" id="UP000026915">
    <property type="component" value="Chromosome 3"/>
</dbReference>
<protein>
    <submittedName>
        <fullName evidence="1">Uncharacterized protein</fullName>
    </submittedName>
</protein>
<keyword evidence="2" id="KW-1185">Reference proteome</keyword>
<name>A0A061G185_THECC</name>
<dbReference type="AlphaFoldDB" id="A0A061G185"/>
<evidence type="ECO:0000313" key="2">
    <source>
        <dbReference type="Proteomes" id="UP000026915"/>
    </source>
</evidence>
<dbReference type="Gramene" id="EOY23143">
    <property type="protein sequence ID" value="EOY23143"/>
    <property type="gene ID" value="TCM_015130"/>
</dbReference>
<dbReference type="InParanoid" id="A0A061G185"/>
<proteinExistence type="predicted"/>
<dbReference type="EMBL" id="CM001881">
    <property type="protein sequence ID" value="EOY23143.1"/>
    <property type="molecule type" value="Genomic_DNA"/>
</dbReference>
<dbReference type="HOGENOM" id="CLU_1974554_0_0_1"/>
<gene>
    <name evidence="1" type="ORF">TCM_015130</name>
</gene>
<accession>A0A061G185</accession>
<organism evidence="1 2">
    <name type="scientific">Theobroma cacao</name>
    <name type="common">Cacao</name>
    <name type="synonym">Cocoa</name>
    <dbReference type="NCBI Taxonomy" id="3641"/>
    <lineage>
        <taxon>Eukaryota</taxon>
        <taxon>Viridiplantae</taxon>
        <taxon>Streptophyta</taxon>
        <taxon>Embryophyta</taxon>
        <taxon>Tracheophyta</taxon>
        <taxon>Spermatophyta</taxon>
        <taxon>Magnoliopsida</taxon>
        <taxon>eudicotyledons</taxon>
        <taxon>Gunneridae</taxon>
        <taxon>Pentapetalae</taxon>
        <taxon>rosids</taxon>
        <taxon>malvids</taxon>
        <taxon>Malvales</taxon>
        <taxon>Malvaceae</taxon>
        <taxon>Byttnerioideae</taxon>
        <taxon>Theobroma</taxon>
    </lineage>
</organism>
<reference evidence="1 2" key="1">
    <citation type="journal article" date="2013" name="Genome Biol.">
        <title>The genome sequence of the most widely cultivated cacao type and its use to identify candidate genes regulating pod color.</title>
        <authorList>
            <person name="Motamayor J.C."/>
            <person name="Mockaitis K."/>
            <person name="Schmutz J."/>
            <person name="Haiminen N."/>
            <person name="Iii D.L."/>
            <person name="Cornejo O."/>
            <person name="Findley S.D."/>
            <person name="Zheng P."/>
            <person name="Utro F."/>
            <person name="Royaert S."/>
            <person name="Saski C."/>
            <person name="Jenkins J."/>
            <person name="Podicheti R."/>
            <person name="Zhao M."/>
            <person name="Scheffler B.E."/>
            <person name="Stack J.C."/>
            <person name="Feltus F.A."/>
            <person name="Mustiga G.M."/>
            <person name="Amores F."/>
            <person name="Phillips W."/>
            <person name="Marelli J.P."/>
            <person name="May G.D."/>
            <person name="Shapiro H."/>
            <person name="Ma J."/>
            <person name="Bustamante C.D."/>
            <person name="Schnell R.J."/>
            <person name="Main D."/>
            <person name="Gilbert D."/>
            <person name="Parida L."/>
            <person name="Kuhn D.N."/>
        </authorList>
    </citation>
    <scope>NUCLEOTIDE SEQUENCE [LARGE SCALE GENOMIC DNA]</scope>
    <source>
        <strain evidence="2">cv. Matina 1-6</strain>
    </source>
</reference>